<evidence type="ECO:0000313" key="5">
    <source>
        <dbReference type="EMBL" id="SEK29062.1"/>
    </source>
</evidence>
<evidence type="ECO:0000256" key="3">
    <source>
        <dbReference type="SAM" id="SignalP"/>
    </source>
</evidence>
<dbReference type="Proteomes" id="UP000185766">
    <property type="component" value="Unassembled WGS sequence"/>
</dbReference>
<dbReference type="RefSeq" id="WP_083394198.1">
    <property type="nucleotide sequence ID" value="NZ_FOAS01000001.1"/>
</dbReference>
<evidence type="ECO:0000256" key="2">
    <source>
        <dbReference type="ARBA" id="ARBA00022729"/>
    </source>
</evidence>
<dbReference type="Pfam" id="PF00497">
    <property type="entry name" value="SBP_bac_3"/>
    <property type="match status" value="1"/>
</dbReference>
<keyword evidence="6" id="KW-1185">Reference proteome</keyword>
<proteinExistence type="inferred from homology"/>
<protein>
    <submittedName>
        <fullName evidence="5">ABC-type amino acid transport substrate-binding protein</fullName>
    </submittedName>
</protein>
<dbReference type="EMBL" id="FOAS01000001">
    <property type="protein sequence ID" value="SEK29062.1"/>
    <property type="molecule type" value="Genomic_DNA"/>
</dbReference>
<reference evidence="5 6" key="1">
    <citation type="submission" date="2016-10" db="EMBL/GenBank/DDBJ databases">
        <authorList>
            <person name="de Groot N.N."/>
        </authorList>
    </citation>
    <scope>NUCLEOTIDE SEQUENCE [LARGE SCALE GENOMIC DNA]</scope>
    <source>
        <strain evidence="5 6">JCM 19513</strain>
    </source>
</reference>
<comment type="similarity">
    <text evidence="1">Belongs to the bacterial solute-binding protein 3 family.</text>
</comment>
<feature type="signal peptide" evidence="3">
    <location>
        <begin position="1"/>
        <end position="21"/>
    </location>
</feature>
<dbReference type="Gene3D" id="3.40.190.10">
    <property type="entry name" value="Periplasmic binding protein-like II"/>
    <property type="match status" value="2"/>
</dbReference>
<evidence type="ECO:0000259" key="4">
    <source>
        <dbReference type="Pfam" id="PF00497"/>
    </source>
</evidence>
<evidence type="ECO:0000256" key="1">
    <source>
        <dbReference type="ARBA" id="ARBA00010333"/>
    </source>
</evidence>
<sequence>MHTFRMLLVGMLLGAVGHASASQATAPLRVVTADGPPHMSAATQTGLDIDIARAALARAGHAVTLNFMPLNRAFASLQAGKADVMLPYFNQPQEGLYLSQPYLHYRPTVFAHANAKEVRVSTLSDLARYRVATFQGARGYFGPEFVAAVEQSPDYSEVQNMGSLVDMLGFKRVQVVVLDYWIFQHYYRDKRHSYPLRALEEVIPAVPAVAVFNDRALRDAFDRGLGMLKETGEYETLLVYYQRH</sequence>
<name>A0A1H7FX46_9GAMM</name>
<feature type="chain" id="PRO_5010223902" evidence="3">
    <location>
        <begin position="22"/>
        <end position="244"/>
    </location>
</feature>
<dbReference type="PANTHER" id="PTHR35936:SF25">
    <property type="entry name" value="ABC TRANSPORTER SUBSTRATE-BINDING PROTEIN"/>
    <property type="match status" value="1"/>
</dbReference>
<dbReference type="InterPro" id="IPR001638">
    <property type="entry name" value="Solute-binding_3/MltF_N"/>
</dbReference>
<dbReference type="STRING" id="1429083.GCA_001885685_02247"/>
<dbReference type="OrthoDB" id="245568at2"/>
<dbReference type="PANTHER" id="PTHR35936">
    <property type="entry name" value="MEMBRANE-BOUND LYTIC MUREIN TRANSGLYCOSYLASE F"/>
    <property type="match status" value="1"/>
</dbReference>
<dbReference type="SUPFAM" id="SSF53850">
    <property type="entry name" value="Periplasmic binding protein-like II"/>
    <property type="match status" value="1"/>
</dbReference>
<keyword evidence="2 3" id="KW-0732">Signal</keyword>
<evidence type="ECO:0000313" key="6">
    <source>
        <dbReference type="Proteomes" id="UP000185766"/>
    </source>
</evidence>
<feature type="domain" description="Solute-binding protein family 3/N-terminal" evidence="4">
    <location>
        <begin position="30"/>
        <end position="239"/>
    </location>
</feature>
<dbReference type="AlphaFoldDB" id="A0A1H7FX46"/>
<accession>A0A1H7FX46</accession>
<gene>
    <name evidence="5" type="ORF">SAMN05216214_101318</name>
</gene>
<organism evidence="5 6">
    <name type="scientific">Atopomonas hussainii</name>
    <dbReference type="NCBI Taxonomy" id="1429083"/>
    <lineage>
        <taxon>Bacteria</taxon>
        <taxon>Pseudomonadati</taxon>
        <taxon>Pseudomonadota</taxon>
        <taxon>Gammaproteobacteria</taxon>
        <taxon>Pseudomonadales</taxon>
        <taxon>Pseudomonadaceae</taxon>
        <taxon>Atopomonas</taxon>
    </lineage>
</organism>